<evidence type="ECO:0000313" key="3">
    <source>
        <dbReference type="Proteomes" id="UP000029917"/>
    </source>
</evidence>
<dbReference type="Gene3D" id="3.90.1520.10">
    <property type="entry name" value="H-NOX domain"/>
    <property type="match status" value="1"/>
</dbReference>
<name>A0A099F495_9RHOB</name>
<dbReference type="AlphaFoldDB" id="A0A099F495"/>
<dbReference type="EMBL" id="JRKS01000035">
    <property type="protein sequence ID" value="KGJ05525.1"/>
    <property type="molecule type" value="Genomic_DNA"/>
</dbReference>
<gene>
    <name evidence="2" type="ORF">IC63_11090</name>
</gene>
<accession>A0A099F495</accession>
<dbReference type="GO" id="GO:0020037">
    <property type="term" value="F:heme binding"/>
    <property type="evidence" value="ECO:0007669"/>
    <property type="project" value="InterPro"/>
</dbReference>
<evidence type="ECO:0000313" key="2">
    <source>
        <dbReference type="EMBL" id="KGJ05525.1"/>
    </source>
</evidence>
<dbReference type="InterPro" id="IPR011644">
    <property type="entry name" value="Heme_NO-bd"/>
</dbReference>
<dbReference type="Proteomes" id="UP000029917">
    <property type="component" value="Unassembled WGS sequence"/>
</dbReference>
<dbReference type="Pfam" id="PF07700">
    <property type="entry name" value="HNOB"/>
    <property type="match status" value="1"/>
</dbReference>
<feature type="domain" description="Heme NO-binding" evidence="1">
    <location>
        <begin position="2"/>
        <end position="123"/>
    </location>
</feature>
<dbReference type="InterPro" id="IPR038158">
    <property type="entry name" value="H-NOX_domain_sf"/>
</dbReference>
<dbReference type="SUPFAM" id="SSF111126">
    <property type="entry name" value="Ligand-binding domain in the NO signalling and Golgi transport"/>
    <property type="match status" value="1"/>
</dbReference>
<keyword evidence="3" id="KW-1185">Reference proteome</keyword>
<evidence type="ECO:0000259" key="1">
    <source>
        <dbReference type="Pfam" id="PF07700"/>
    </source>
</evidence>
<dbReference type="InterPro" id="IPR024096">
    <property type="entry name" value="NO_sig/Golgi_transp_ligand-bd"/>
</dbReference>
<comment type="caution">
    <text evidence="2">The sequence shown here is derived from an EMBL/GenBank/DDBJ whole genome shotgun (WGS) entry which is preliminary data.</text>
</comment>
<dbReference type="RefSeq" id="WP_036720131.1">
    <property type="nucleotide sequence ID" value="NZ_JRKS01000035.1"/>
</dbReference>
<reference evidence="2 3" key="2">
    <citation type="submission" date="2014-10" db="EMBL/GenBank/DDBJ databases">
        <title>Paracoccus sanguinis sp. nov., isolated from clinical specimens of New York State patients.</title>
        <authorList>
            <person name="Mingle L.A."/>
            <person name="Cole J.A."/>
            <person name="Lapierre P."/>
            <person name="Musser K.A."/>
        </authorList>
    </citation>
    <scope>NUCLEOTIDE SEQUENCE [LARGE SCALE GENOMIC DNA]</scope>
    <source>
        <strain evidence="2 3">HAMBI 3106</strain>
    </source>
</reference>
<protein>
    <recommendedName>
        <fullName evidence="1">Heme NO-binding domain-containing protein</fullName>
    </recommendedName>
</protein>
<dbReference type="STRING" id="690417.IC63_11090"/>
<sequence>MHGLINRAIEEFTRATYGDALWTAAATAAGADPRGFAMMRHYDTALTGKMMRELARRLSRSPRELAEDIGAWIAGVPSIRRLLRFSGSSFDAFVAALPEIQGRALMVVRGFQLPALSVSATAEGWTIVADAEPIWIHALSGMLRAMADDYGVLAVIEVAGDQLQVSVPLTAFSEGRPFSISDPLLGVA</sequence>
<reference evidence="2 3" key="1">
    <citation type="submission" date="2014-09" db="EMBL/GenBank/DDBJ databases">
        <authorList>
            <person name="McGinnis J.M."/>
            <person name="Wolfgang W.J."/>
        </authorList>
    </citation>
    <scope>NUCLEOTIDE SEQUENCE [LARGE SCALE GENOMIC DNA]</scope>
    <source>
        <strain evidence="2 3">HAMBI 3106</strain>
    </source>
</reference>
<proteinExistence type="predicted"/>
<organism evidence="2 3">
    <name type="scientific">Paracoccus sphaerophysae</name>
    <dbReference type="NCBI Taxonomy" id="690417"/>
    <lineage>
        <taxon>Bacteria</taxon>
        <taxon>Pseudomonadati</taxon>
        <taxon>Pseudomonadota</taxon>
        <taxon>Alphaproteobacteria</taxon>
        <taxon>Rhodobacterales</taxon>
        <taxon>Paracoccaceae</taxon>
        <taxon>Paracoccus</taxon>
    </lineage>
</organism>